<evidence type="ECO:0000313" key="2">
    <source>
        <dbReference type="Proteomes" id="UP000050792"/>
    </source>
</evidence>
<feature type="coiled-coil region" evidence="1">
    <location>
        <begin position="602"/>
        <end position="665"/>
    </location>
</feature>
<organism evidence="2 3">
    <name type="scientific">Schistosoma rodhaini</name>
    <dbReference type="NCBI Taxonomy" id="6188"/>
    <lineage>
        <taxon>Eukaryota</taxon>
        <taxon>Metazoa</taxon>
        <taxon>Spiralia</taxon>
        <taxon>Lophotrochozoa</taxon>
        <taxon>Platyhelminthes</taxon>
        <taxon>Trematoda</taxon>
        <taxon>Digenea</taxon>
        <taxon>Strigeidida</taxon>
        <taxon>Schistosomatoidea</taxon>
        <taxon>Schistosomatidae</taxon>
        <taxon>Schistosoma</taxon>
    </lineage>
</organism>
<name>A0AA85F1P8_9TREM</name>
<reference evidence="3" key="2">
    <citation type="submission" date="2023-11" db="UniProtKB">
        <authorList>
            <consortium name="WormBaseParasite"/>
        </authorList>
    </citation>
    <scope>IDENTIFICATION</scope>
</reference>
<keyword evidence="2" id="KW-1185">Reference proteome</keyword>
<accession>A0AA85F1P8</accession>
<dbReference type="WBParaSite" id="SRDH1_33270.1">
    <property type="protein sequence ID" value="SRDH1_33270.1"/>
    <property type="gene ID" value="SRDH1_33270"/>
</dbReference>
<feature type="coiled-coil region" evidence="1">
    <location>
        <begin position="824"/>
        <end position="906"/>
    </location>
</feature>
<reference evidence="2" key="1">
    <citation type="submission" date="2022-06" db="EMBL/GenBank/DDBJ databases">
        <authorList>
            <person name="Berger JAMES D."/>
            <person name="Berger JAMES D."/>
        </authorList>
    </citation>
    <scope>NUCLEOTIDE SEQUENCE [LARGE SCALE GENOMIC DNA]</scope>
</reference>
<evidence type="ECO:0000256" key="1">
    <source>
        <dbReference type="SAM" id="Coils"/>
    </source>
</evidence>
<evidence type="ECO:0000313" key="3">
    <source>
        <dbReference type="WBParaSite" id="SRDH1_33270.1"/>
    </source>
</evidence>
<keyword evidence="1" id="KW-0175">Coiled coil</keyword>
<feature type="coiled-coil region" evidence="1">
    <location>
        <begin position="521"/>
        <end position="569"/>
    </location>
</feature>
<dbReference type="AlphaFoldDB" id="A0AA85F1P8"/>
<feature type="coiled-coil region" evidence="1">
    <location>
        <begin position="326"/>
        <end position="410"/>
    </location>
</feature>
<protein>
    <submittedName>
        <fullName evidence="3">Uncharacterized protein</fullName>
    </submittedName>
</protein>
<feature type="coiled-coil region" evidence="1">
    <location>
        <begin position="437"/>
        <end position="471"/>
    </location>
</feature>
<sequence length="1018" mass="120290">MNENLDNDSIRTEDYASKFNETIDLPHTHRTNSYQPVQSLCGEIKKSSSTVTLLPTWHTISQKTSNVNSDENHINLHNSQAIFTKKDNNSDLQHNSTVENKSKQEKYYTNSLIPYEVNSINPPLSTDNKNRDCLQSISLMNGSNEPCQDDSRLLNNQSMKGCYYSEKSCESRKINNLNHKTLHNDKIFNEIHGISKLLPVTYDHSIKTTIPSVNNIDQNVNKKSDFINNQYYPQFHRRLSCEIRQNEQYLDRSLTSQSFSLKGRGDHLKGNINPVNECVQLCGITLSKEEILAIINERDELYEILRVNEEEASERYSTEKRLLSIKQEFTAEQQRLRQIITALEEELEVTMCRLNQLTADRSKWTTELDETKNERDETKEKLKNAEENHKNELMEMENAYQEKLKQMKLDEIKNTEMITKEYELKINNTTDKQLRQTTEFEEKLQKLNKTIKEIEQEKENLRHENMEIIKEHRERERLIRSEYEEILESKSVEKSKEISKLMDVHSVQLNELVEQMQKEKIQAINDIRSCYTENIEELQNKLLSKQTEIQTLNETLTNTQNLLHESRNQEILEKLKVQTVEAHSKELVEWEKEKFELWKIKMNQLKDEKDSFIETVKQELQEQKELTKFYQDKMKTIEKESDTYQTELERKIITLENQIETLKMKHEIDMSEIQQVYNQKLSNMELQHSREIKQAVESENVTVQKQVHEKNQVEKDKILEDLISSSTQITSKIGNLISDIYHIIEWNVQNLYNFPDFPLDSDVQEKLNKEIEIPNITKKWIISDISIEGVMKSLIKYVDELTNSLRKNSMDILAQLQRRKDVLLTQIRSELDSAHSAVKRIQEQAETEQDEHKMTLKHYRNRIEELEDEAIRKKLIEQLKLKDDEIESLKNEIQQLQQEIKKSTIERIKPDNEEVNDRKHKDLSPIHQLLYSLNHNKNGTNNLVSQQPIRIITELKARIQRLREENMALRRLLLRRPLVPVKQSDQESEKQPFCRLSDAQFMQRLKSKGNLERSISKL</sequence>
<proteinExistence type="predicted"/>
<dbReference type="Proteomes" id="UP000050792">
    <property type="component" value="Unassembled WGS sequence"/>
</dbReference>